<protein>
    <submittedName>
        <fullName evidence="1">Uncharacterized protein</fullName>
    </submittedName>
</protein>
<dbReference type="EMBL" id="JAWDJW010011538">
    <property type="protein sequence ID" value="KAK3044737.1"/>
    <property type="molecule type" value="Genomic_DNA"/>
</dbReference>
<proteinExistence type="predicted"/>
<feature type="non-terminal residue" evidence="1">
    <location>
        <position position="352"/>
    </location>
</feature>
<comment type="caution">
    <text evidence="1">The sequence shown here is derived from an EMBL/GenBank/DDBJ whole genome shotgun (WGS) entry which is preliminary data.</text>
</comment>
<accession>A0ACC3CUE2</accession>
<reference evidence="1" key="1">
    <citation type="submission" date="2024-09" db="EMBL/GenBank/DDBJ databases">
        <title>Black Yeasts Isolated from many extreme environments.</title>
        <authorList>
            <person name="Coleine C."/>
            <person name="Stajich J.E."/>
            <person name="Selbmann L."/>
        </authorList>
    </citation>
    <scope>NUCLEOTIDE SEQUENCE</scope>
    <source>
        <strain evidence="1">CCFEE 5737</strain>
    </source>
</reference>
<keyword evidence="2" id="KW-1185">Reference proteome</keyword>
<gene>
    <name evidence="1" type="ORF">LTS18_000489</name>
</gene>
<evidence type="ECO:0000313" key="1">
    <source>
        <dbReference type="EMBL" id="KAK3044737.1"/>
    </source>
</evidence>
<sequence>MASPIPQSPPQSRNADNSGYFARDAPTRSAGSRRESLTLGTYDLHISSGNDSGDEASKKPPMTPGVVQRPVTRRGNLKPKSRAFSRIQADMFEESAPVDAEVKREAEVIRQVREGDEDPNPLQPTHSNQSVNGDSSPVLPAVPGIEHGLEDIPEDNAMGIDLSGSSKNLFGAFSRQAVRNSYSQGRDFWNNFQDTHTQPPAFLPRGSSSGISDDMNMDSPTLTAVSTNTHALEDNQYSATSRASTPQPFAPPSAVDGLRKNNKRRRDDDLDSLSMKRRAVSPGMSVQNSPIMSQSPGQREASLWGSTKASREGSVCGHAAGERSNSNGSMSSVPPNIGPRRVGMQGMTDTHD</sequence>
<organism evidence="1 2">
    <name type="scientific">Coniosporium uncinatum</name>
    <dbReference type="NCBI Taxonomy" id="93489"/>
    <lineage>
        <taxon>Eukaryota</taxon>
        <taxon>Fungi</taxon>
        <taxon>Dikarya</taxon>
        <taxon>Ascomycota</taxon>
        <taxon>Pezizomycotina</taxon>
        <taxon>Dothideomycetes</taxon>
        <taxon>Dothideomycetes incertae sedis</taxon>
        <taxon>Coniosporium</taxon>
    </lineage>
</organism>
<evidence type="ECO:0000313" key="2">
    <source>
        <dbReference type="Proteomes" id="UP001186974"/>
    </source>
</evidence>
<name>A0ACC3CUE2_9PEZI</name>
<dbReference type="Proteomes" id="UP001186974">
    <property type="component" value="Unassembled WGS sequence"/>
</dbReference>